<protein>
    <recommendedName>
        <fullName evidence="4">AAA+ ATPase domain-containing protein</fullName>
    </recommendedName>
</protein>
<comment type="similarity">
    <text evidence="1">Belongs to the ClpA/ClpB family. Torsin subfamily.</text>
</comment>
<feature type="compositionally biased region" description="Basic residues" evidence="2">
    <location>
        <begin position="82"/>
        <end position="97"/>
    </location>
</feature>
<evidence type="ECO:0000256" key="1">
    <source>
        <dbReference type="ARBA" id="ARBA00006235"/>
    </source>
</evidence>
<feature type="transmembrane region" description="Helical" evidence="3">
    <location>
        <begin position="99"/>
        <end position="117"/>
    </location>
</feature>
<dbReference type="AlphaFoldDB" id="A0A7S2V512"/>
<organism evidence="5">
    <name type="scientific">Fibrocapsa japonica</name>
    <dbReference type="NCBI Taxonomy" id="94617"/>
    <lineage>
        <taxon>Eukaryota</taxon>
        <taxon>Sar</taxon>
        <taxon>Stramenopiles</taxon>
        <taxon>Ochrophyta</taxon>
        <taxon>Raphidophyceae</taxon>
        <taxon>Chattonellales</taxon>
        <taxon>Chattonellaceae</taxon>
        <taxon>Fibrocapsa</taxon>
    </lineage>
</organism>
<feature type="domain" description="AAA+ ATPase" evidence="4">
    <location>
        <begin position="209"/>
        <end position="384"/>
    </location>
</feature>
<keyword evidence="3" id="KW-0472">Membrane</keyword>
<name>A0A7S2V512_9STRA</name>
<dbReference type="SMART" id="SM00382">
    <property type="entry name" value="AAA"/>
    <property type="match status" value="1"/>
</dbReference>
<dbReference type="InterPro" id="IPR003959">
    <property type="entry name" value="ATPase_AAA_core"/>
</dbReference>
<accession>A0A7S2V512</accession>
<keyword evidence="3" id="KW-0812">Transmembrane</keyword>
<feature type="compositionally biased region" description="Polar residues" evidence="2">
    <location>
        <begin position="48"/>
        <end position="57"/>
    </location>
</feature>
<dbReference type="Gene3D" id="3.40.50.300">
    <property type="entry name" value="P-loop containing nucleotide triphosphate hydrolases"/>
    <property type="match status" value="1"/>
</dbReference>
<evidence type="ECO:0000313" key="5">
    <source>
        <dbReference type="EMBL" id="CAD9873196.1"/>
    </source>
</evidence>
<dbReference type="Pfam" id="PF07724">
    <property type="entry name" value="AAA_2"/>
    <property type="match status" value="1"/>
</dbReference>
<evidence type="ECO:0000259" key="4">
    <source>
        <dbReference type="SMART" id="SM00382"/>
    </source>
</evidence>
<dbReference type="GO" id="GO:0016887">
    <property type="term" value="F:ATP hydrolysis activity"/>
    <property type="evidence" value="ECO:0007669"/>
    <property type="project" value="InterPro"/>
</dbReference>
<proteinExistence type="inferred from homology"/>
<dbReference type="PANTHER" id="PTHR10760">
    <property type="entry name" value="TORSIN"/>
    <property type="match status" value="1"/>
</dbReference>
<dbReference type="EMBL" id="HBHR01021782">
    <property type="protein sequence ID" value="CAD9873196.1"/>
    <property type="molecule type" value="Transcribed_RNA"/>
</dbReference>
<dbReference type="InterPro" id="IPR010448">
    <property type="entry name" value="Torsin"/>
</dbReference>
<dbReference type="InterPro" id="IPR003593">
    <property type="entry name" value="AAA+_ATPase"/>
</dbReference>
<dbReference type="SUPFAM" id="SSF52540">
    <property type="entry name" value="P-loop containing nucleoside triphosphate hydrolases"/>
    <property type="match status" value="1"/>
</dbReference>
<keyword evidence="3" id="KW-1133">Transmembrane helix</keyword>
<feature type="region of interest" description="Disordered" evidence="2">
    <location>
        <begin position="1"/>
        <end position="97"/>
    </location>
</feature>
<evidence type="ECO:0000256" key="2">
    <source>
        <dbReference type="SAM" id="MobiDB-lite"/>
    </source>
</evidence>
<evidence type="ECO:0000256" key="3">
    <source>
        <dbReference type="SAM" id="Phobius"/>
    </source>
</evidence>
<reference evidence="5" key="1">
    <citation type="submission" date="2021-01" db="EMBL/GenBank/DDBJ databases">
        <authorList>
            <person name="Corre E."/>
            <person name="Pelletier E."/>
            <person name="Niang G."/>
            <person name="Scheremetjew M."/>
            <person name="Finn R."/>
            <person name="Kale V."/>
            <person name="Holt S."/>
            <person name="Cochrane G."/>
            <person name="Meng A."/>
            <person name="Brown T."/>
            <person name="Cohen L."/>
        </authorList>
    </citation>
    <scope>NUCLEOTIDE SEQUENCE</scope>
    <source>
        <strain evidence="5">CCMP1661</strain>
    </source>
</reference>
<dbReference type="InterPro" id="IPR001270">
    <property type="entry name" value="ClpA/B"/>
</dbReference>
<dbReference type="GO" id="GO:0005524">
    <property type="term" value="F:ATP binding"/>
    <property type="evidence" value="ECO:0007669"/>
    <property type="project" value="InterPro"/>
</dbReference>
<gene>
    <name evidence="5" type="ORF">FJAP1339_LOCUS11115</name>
</gene>
<feature type="compositionally biased region" description="Polar residues" evidence="2">
    <location>
        <begin position="8"/>
        <end position="18"/>
    </location>
</feature>
<dbReference type="InterPro" id="IPR027417">
    <property type="entry name" value="P-loop_NTPase"/>
</dbReference>
<dbReference type="GO" id="GO:0005737">
    <property type="term" value="C:cytoplasm"/>
    <property type="evidence" value="ECO:0007669"/>
    <property type="project" value="UniProtKB-ARBA"/>
</dbReference>
<dbReference type="PRINTS" id="PR00300">
    <property type="entry name" value="CLPPROTEASEA"/>
</dbReference>
<dbReference type="PANTHER" id="PTHR10760:SF2">
    <property type="entry name" value="LD13476P-RELATED"/>
    <property type="match status" value="1"/>
</dbReference>
<sequence length="545" mass="60923">MKNLRGKSPQNGGQNSQEIGAHGTMQDDARHPPLRRIYSMGDPDLSIGKSTPRSRATPSGHATIHEADFSEEEEEHFDPVSVRRRGSVQHQSKPRRRRGVGSFLVAGVVAAVGWCWGTEQGQQMLGENAQHLPASAQEATAMAWSATTQTAEFLADYLMLGEQCPYVEAPIEAVQGLLPQRIKGQEKAQQAILSAFQYWEMGRKQASQQPLVIAITGPTGVGKTETAHVLAEALLQKREKVSETGDRTRPAGLIIFRGEDFSDAEGAPLAQYHTEIKSRLVNHLRHCAGNAVVLFDEVQKIIPGTLDVIMEAMTEHPTLTYFADGKTVAMDCSKVVFILVSDIGWEKMVSKQLTYHDRSDIPVDEMRAVVKGALDEQWERLKFGKVVDEVIPYLPMEKEQMADVLQLKLGYLDKEFQGDFWRGLCVTEAAAAHLVSPQARLVTYKEYKTRRSEDLGIVKYFAEYGARNIESSGPLKALKTQLFRSMQPWRKEEYVLLSMENDLFSLHWCKAFSESSECPNFKEGSPHWVDAMRSCTTVWSGSFSE</sequence>